<dbReference type="Proteomes" id="UP001634394">
    <property type="component" value="Unassembled WGS sequence"/>
</dbReference>
<evidence type="ECO:0000313" key="7">
    <source>
        <dbReference type="Proteomes" id="UP001634394"/>
    </source>
</evidence>
<dbReference type="AlphaFoldDB" id="A0ABD3USA8"/>
<comment type="subcellular location">
    <subcellularLocation>
        <location evidence="1">Mitochondrion</location>
    </subcellularLocation>
</comment>
<accession>A0ABD3USA8</accession>
<dbReference type="PANTHER" id="PTHR21192:SF2">
    <property type="entry name" value="NADH DEHYDROGENASE [UBIQUINONE] 1 ALPHA SUBCOMPLEX ASSEMBLY FACTOR 3"/>
    <property type="match status" value="1"/>
</dbReference>
<evidence type="ECO:0000256" key="5">
    <source>
        <dbReference type="SAM" id="MobiDB-lite"/>
    </source>
</evidence>
<dbReference type="SUPFAM" id="SSF64076">
    <property type="entry name" value="MTH938-like"/>
    <property type="match status" value="1"/>
</dbReference>
<evidence type="ECO:0000256" key="3">
    <source>
        <dbReference type="ARBA" id="ARBA00023128"/>
    </source>
</evidence>
<feature type="compositionally biased region" description="Basic and acidic residues" evidence="5">
    <location>
        <begin position="214"/>
        <end position="229"/>
    </location>
</feature>
<keyword evidence="7" id="KW-1185">Reference proteome</keyword>
<protein>
    <recommendedName>
        <fullName evidence="2">NADH dehydrogenase [ubiquinone] 1 alpha subcomplex assembly factor 3</fullName>
    </recommendedName>
</protein>
<proteinExistence type="inferred from homology"/>
<dbReference type="GO" id="GO:0005739">
    <property type="term" value="C:mitochondrion"/>
    <property type="evidence" value="ECO:0007669"/>
    <property type="project" value="UniProtKB-SubCell"/>
</dbReference>
<gene>
    <name evidence="6" type="ORF">ACJMK2_016033</name>
</gene>
<feature type="region of interest" description="Disordered" evidence="5">
    <location>
        <begin position="210"/>
        <end position="240"/>
    </location>
</feature>
<evidence type="ECO:0000256" key="1">
    <source>
        <dbReference type="ARBA" id="ARBA00004173"/>
    </source>
</evidence>
<comment type="similarity">
    <text evidence="4">Belongs to the NDUFAF3 family.</text>
</comment>
<dbReference type="CDD" id="cd05125">
    <property type="entry name" value="Mth938_2P1-like"/>
    <property type="match status" value="1"/>
</dbReference>
<name>A0ABD3USA8_SINWO</name>
<keyword evidence="3" id="KW-0496">Mitochondrion</keyword>
<reference evidence="6 7" key="1">
    <citation type="submission" date="2024-11" db="EMBL/GenBank/DDBJ databases">
        <title>Chromosome-level genome assembly of the freshwater bivalve Anodonta woodiana.</title>
        <authorList>
            <person name="Chen X."/>
        </authorList>
    </citation>
    <scope>NUCLEOTIDE SEQUENCE [LARGE SCALE GENOMIC DNA]</scope>
    <source>
        <strain evidence="6">MN2024</strain>
        <tissue evidence="6">Gills</tissue>
    </source>
</reference>
<dbReference type="Pfam" id="PF04430">
    <property type="entry name" value="DUF498"/>
    <property type="match status" value="1"/>
</dbReference>
<feature type="compositionally biased region" description="Polar residues" evidence="5">
    <location>
        <begin position="230"/>
        <end position="240"/>
    </location>
</feature>
<dbReference type="InterPro" id="IPR036748">
    <property type="entry name" value="MTH938-like_sf"/>
</dbReference>
<evidence type="ECO:0000256" key="4">
    <source>
        <dbReference type="ARBA" id="ARBA00049984"/>
    </source>
</evidence>
<comment type="caution">
    <text evidence="6">The sequence shown here is derived from an EMBL/GenBank/DDBJ whole genome shotgun (WGS) entry which is preliminary data.</text>
</comment>
<dbReference type="InterPro" id="IPR034095">
    <property type="entry name" value="NDUF3"/>
</dbReference>
<evidence type="ECO:0000313" key="6">
    <source>
        <dbReference type="EMBL" id="KAL3852381.1"/>
    </source>
</evidence>
<dbReference type="EMBL" id="JBJQND010000015">
    <property type="protein sequence ID" value="KAL3852381.1"/>
    <property type="molecule type" value="Genomic_DNA"/>
</dbReference>
<dbReference type="InterPro" id="IPR007523">
    <property type="entry name" value="NDUFAF3/AAMDC"/>
</dbReference>
<dbReference type="Gene3D" id="3.40.1230.10">
    <property type="entry name" value="MTH938-like"/>
    <property type="match status" value="1"/>
</dbReference>
<dbReference type="PANTHER" id="PTHR21192">
    <property type="entry name" value="NUCLEAR PROTEIN E3-3"/>
    <property type="match status" value="1"/>
</dbReference>
<sequence>MVSKISRALFTSIRTLHRSAVQHHNIEGDYVKTSMTFLGEEDEDYLHIAAYSNMGFKLLNGPRIFGPCAIFPKSILHWNVRSVEDINEDSLALFCILEPKIDILIIGTGDDTKKFNYKLVKYLRSKRIGVEVLPTDLACTTFNFLNAERRPVAACLIPPKHLSMDNEMRASAGQEILNMKLDFSENSGAPSANELAPMLQESRKKINSFFGKGNFERKREKEHMKEQADKQTGNDSDNKK</sequence>
<organism evidence="6 7">
    <name type="scientific">Sinanodonta woodiana</name>
    <name type="common">Chinese pond mussel</name>
    <name type="synonym">Anodonta woodiana</name>
    <dbReference type="NCBI Taxonomy" id="1069815"/>
    <lineage>
        <taxon>Eukaryota</taxon>
        <taxon>Metazoa</taxon>
        <taxon>Spiralia</taxon>
        <taxon>Lophotrochozoa</taxon>
        <taxon>Mollusca</taxon>
        <taxon>Bivalvia</taxon>
        <taxon>Autobranchia</taxon>
        <taxon>Heteroconchia</taxon>
        <taxon>Palaeoheterodonta</taxon>
        <taxon>Unionida</taxon>
        <taxon>Unionoidea</taxon>
        <taxon>Unionidae</taxon>
        <taxon>Unioninae</taxon>
        <taxon>Sinanodonta</taxon>
    </lineage>
</organism>
<evidence type="ECO:0000256" key="2">
    <source>
        <dbReference type="ARBA" id="ARBA00021776"/>
    </source>
</evidence>